<dbReference type="InterPro" id="IPR011990">
    <property type="entry name" value="TPR-like_helical_dom_sf"/>
</dbReference>
<dbReference type="Pfam" id="PF13181">
    <property type="entry name" value="TPR_8"/>
    <property type="match status" value="1"/>
</dbReference>
<dbReference type="PROSITE" id="PS50293">
    <property type="entry name" value="TPR_REGION"/>
    <property type="match status" value="1"/>
</dbReference>
<dbReference type="InterPro" id="IPR019734">
    <property type="entry name" value="TPR_rpt"/>
</dbReference>
<feature type="repeat" description="TPR" evidence="3">
    <location>
        <begin position="25"/>
        <end position="58"/>
    </location>
</feature>
<organism evidence="4 5">
    <name type="scientific">Flagellimonas okinawensis</name>
    <dbReference type="NCBI Taxonomy" id="3031324"/>
    <lineage>
        <taxon>Bacteria</taxon>
        <taxon>Pseudomonadati</taxon>
        <taxon>Bacteroidota</taxon>
        <taxon>Flavobacteriia</taxon>
        <taxon>Flavobacteriales</taxon>
        <taxon>Flavobacteriaceae</taxon>
        <taxon>Flagellimonas</taxon>
    </lineage>
</organism>
<keyword evidence="1" id="KW-0677">Repeat</keyword>
<proteinExistence type="predicted"/>
<dbReference type="Pfam" id="PF13414">
    <property type="entry name" value="TPR_11"/>
    <property type="match status" value="1"/>
</dbReference>
<reference evidence="4 5" key="1">
    <citation type="submission" date="2023-03" db="EMBL/GenBank/DDBJ databases">
        <title>Muricauda XX sp. nov. and Muricauda XXX sp. nov., two novel species isolated from Okinawa Trough.</title>
        <authorList>
            <person name="Cao W."/>
            <person name="Deng X."/>
        </authorList>
    </citation>
    <scope>NUCLEOTIDE SEQUENCE [LARGE SCALE GENOMIC DNA]</scope>
    <source>
        <strain evidence="4 5">81s02</strain>
    </source>
</reference>
<protein>
    <submittedName>
        <fullName evidence="4">Tetratricopeptide repeat protein</fullName>
    </submittedName>
</protein>
<evidence type="ECO:0000313" key="5">
    <source>
        <dbReference type="Proteomes" id="UP001217083"/>
    </source>
</evidence>
<evidence type="ECO:0000313" key="4">
    <source>
        <dbReference type="EMBL" id="MDF0709117.1"/>
    </source>
</evidence>
<dbReference type="PANTHER" id="PTHR45586:SF1">
    <property type="entry name" value="LIPOPOLYSACCHARIDE ASSEMBLY PROTEIN B"/>
    <property type="match status" value="1"/>
</dbReference>
<evidence type="ECO:0000256" key="3">
    <source>
        <dbReference type="PROSITE-ProRule" id="PRU00339"/>
    </source>
</evidence>
<dbReference type="RefSeq" id="WP_275650885.1">
    <property type="nucleotide sequence ID" value="NZ_JARFVA010000010.1"/>
</dbReference>
<sequence>MKIIQTGFLIAIVLFSTTIFAQSEIEAFVQEGIQYHDSGNYEKAIETYQKALKLDPKSTLVNYEIALSYFTKGDYKEAVKYSDVVLKHNEDYLLQAYITKGSSLDMLGKTKESIKLFKKAIKKVDGHYLLHYNLGLNYFKTNDFDAAEENVIKAIELNPNHSSSHLMLAHIHNQKGNSVQTLLATHYFLFLEPNSNRALEAYAMLQKNFGGNVTKDENKANTINILLSSNNDSQFGAAELMVSMLEASKSLEENEGKTDDEMFVQNTEKFFKILGELKKKKDKEIWWTFYTPFFYDIANSKHLETYCKYISQIGDENSKRWIAENESQLNEFDQWLKTN</sequence>
<dbReference type="InterPro" id="IPR051012">
    <property type="entry name" value="CellSynth/LPSAsmb/PSIAsmb"/>
</dbReference>
<dbReference type="PROSITE" id="PS50005">
    <property type="entry name" value="TPR"/>
    <property type="match status" value="2"/>
</dbReference>
<name>A0ABT5XTA7_9FLAO</name>
<dbReference type="Gene3D" id="1.25.40.10">
    <property type="entry name" value="Tetratricopeptide repeat domain"/>
    <property type="match status" value="2"/>
</dbReference>
<keyword evidence="2 3" id="KW-0802">TPR repeat</keyword>
<dbReference type="EMBL" id="JARFVA010000010">
    <property type="protein sequence ID" value="MDF0709117.1"/>
    <property type="molecule type" value="Genomic_DNA"/>
</dbReference>
<gene>
    <name evidence="4" type="ORF">PY091_18045</name>
</gene>
<dbReference type="Proteomes" id="UP001217083">
    <property type="component" value="Unassembled WGS sequence"/>
</dbReference>
<evidence type="ECO:0000256" key="1">
    <source>
        <dbReference type="ARBA" id="ARBA00022737"/>
    </source>
</evidence>
<dbReference type="SMART" id="SM00028">
    <property type="entry name" value="TPR"/>
    <property type="match status" value="4"/>
</dbReference>
<dbReference type="Pfam" id="PF00515">
    <property type="entry name" value="TPR_1"/>
    <property type="match status" value="1"/>
</dbReference>
<comment type="caution">
    <text evidence="4">The sequence shown here is derived from an EMBL/GenBank/DDBJ whole genome shotgun (WGS) entry which is preliminary data.</text>
</comment>
<dbReference type="PANTHER" id="PTHR45586">
    <property type="entry name" value="TPR REPEAT-CONTAINING PROTEIN PA4667"/>
    <property type="match status" value="1"/>
</dbReference>
<feature type="repeat" description="TPR" evidence="3">
    <location>
        <begin position="128"/>
        <end position="161"/>
    </location>
</feature>
<accession>A0ABT5XTA7</accession>
<dbReference type="SUPFAM" id="SSF48452">
    <property type="entry name" value="TPR-like"/>
    <property type="match status" value="1"/>
</dbReference>
<keyword evidence="5" id="KW-1185">Reference proteome</keyword>
<evidence type="ECO:0000256" key="2">
    <source>
        <dbReference type="ARBA" id="ARBA00022803"/>
    </source>
</evidence>